<dbReference type="EMBL" id="FUYQ01000004">
    <property type="protein sequence ID" value="SKB35690.1"/>
    <property type="molecule type" value="Genomic_DNA"/>
</dbReference>
<dbReference type="Pfam" id="PF07012">
    <property type="entry name" value="Curlin_rpt"/>
    <property type="match status" value="2"/>
</dbReference>
<evidence type="ECO:0000256" key="1">
    <source>
        <dbReference type="ARBA" id="ARBA00009766"/>
    </source>
</evidence>
<keyword evidence="4" id="KW-1185">Reference proteome</keyword>
<dbReference type="Proteomes" id="UP000190852">
    <property type="component" value="Unassembled WGS sequence"/>
</dbReference>
<reference evidence="4" key="1">
    <citation type="submission" date="2017-02" db="EMBL/GenBank/DDBJ databases">
        <authorList>
            <person name="Varghese N."/>
            <person name="Submissions S."/>
        </authorList>
    </citation>
    <scope>NUCLEOTIDE SEQUENCE [LARGE SCALE GENOMIC DNA]</scope>
    <source>
        <strain evidence="4">DSM 24967</strain>
    </source>
</reference>
<dbReference type="GO" id="GO:0007155">
    <property type="term" value="P:cell adhesion"/>
    <property type="evidence" value="ECO:0007669"/>
    <property type="project" value="InterPro"/>
</dbReference>
<evidence type="ECO:0000256" key="2">
    <source>
        <dbReference type="ARBA" id="ARBA00022729"/>
    </source>
</evidence>
<dbReference type="InterPro" id="IPR009742">
    <property type="entry name" value="Curlin_rpt"/>
</dbReference>
<protein>
    <submittedName>
        <fullName evidence="3">Curlin associated repeat-containing protein</fullName>
    </submittedName>
</protein>
<dbReference type="GO" id="GO:0009289">
    <property type="term" value="C:pilus"/>
    <property type="evidence" value="ECO:0007669"/>
    <property type="project" value="InterPro"/>
</dbReference>
<comment type="similarity">
    <text evidence="1">Belongs to the CsgA/CsgB family.</text>
</comment>
<sequence length="298" mass="32724">MPLLRMGMNIRVFSTSYRGMVCYKKFLIQYPFINNLIEKIMKRIAFIVVAMFVTAMAYAQPHADITSLGNNNTATIQQVAGENWAFIMQDLGMSENNTATIIQSYGNSEGNHANIFQTMIDNVAEITQGGLDNTTTINQWGIDNFAKVWQLGENSTITINQHPMSTLNTVDFRQNGINLSAVIDQYGTQNKVKLMQGGEDGDLNILQRGTGNKVVGIGGGFFNPDPYGYFMGDHLDIDQIGQENTVRLWSGVAGATVDILQNGNGNTATVYQTATPTFNAPMMVPQNPNLMGGPGFPW</sequence>
<proteinExistence type="inferred from homology"/>
<evidence type="ECO:0000313" key="4">
    <source>
        <dbReference type="Proteomes" id="UP000190852"/>
    </source>
</evidence>
<dbReference type="AlphaFoldDB" id="A0A1T5ALG9"/>
<evidence type="ECO:0000313" key="3">
    <source>
        <dbReference type="EMBL" id="SKB35690.1"/>
    </source>
</evidence>
<gene>
    <name evidence="3" type="ORF">SAMN05660349_00731</name>
</gene>
<keyword evidence="2" id="KW-0732">Signal</keyword>
<organism evidence="3 4">
    <name type="scientific">Parabacteroides chartae</name>
    <dbReference type="NCBI Taxonomy" id="1037355"/>
    <lineage>
        <taxon>Bacteria</taxon>
        <taxon>Pseudomonadati</taxon>
        <taxon>Bacteroidota</taxon>
        <taxon>Bacteroidia</taxon>
        <taxon>Bacteroidales</taxon>
        <taxon>Tannerellaceae</taxon>
        <taxon>Parabacteroides</taxon>
    </lineage>
</organism>
<name>A0A1T5ALG9_9BACT</name>
<accession>A0A1T5ALG9</accession>